<name>A0A834ISK6_RHYFE</name>
<dbReference type="Proteomes" id="UP000625711">
    <property type="component" value="Unassembled WGS sequence"/>
</dbReference>
<evidence type="ECO:0000313" key="2">
    <source>
        <dbReference type="Proteomes" id="UP000625711"/>
    </source>
</evidence>
<protein>
    <submittedName>
        <fullName evidence="1">Uncharacterized protein</fullName>
    </submittedName>
</protein>
<keyword evidence="2" id="KW-1185">Reference proteome</keyword>
<accession>A0A834ISK6</accession>
<sequence length="101" mass="11760">MRSLENNVLDASSRVPSLSIVIDDFDSCKESNSKETRTCQLNGSQQYSTPIVYTQSYSDASIKKFLDEAEHRKHEFWKLLDEHNAVIENLKRIEKLERKII</sequence>
<organism evidence="1 2">
    <name type="scientific">Rhynchophorus ferrugineus</name>
    <name type="common">Red palm weevil</name>
    <name type="synonym">Curculio ferrugineus</name>
    <dbReference type="NCBI Taxonomy" id="354439"/>
    <lineage>
        <taxon>Eukaryota</taxon>
        <taxon>Metazoa</taxon>
        <taxon>Ecdysozoa</taxon>
        <taxon>Arthropoda</taxon>
        <taxon>Hexapoda</taxon>
        <taxon>Insecta</taxon>
        <taxon>Pterygota</taxon>
        <taxon>Neoptera</taxon>
        <taxon>Endopterygota</taxon>
        <taxon>Coleoptera</taxon>
        <taxon>Polyphaga</taxon>
        <taxon>Cucujiformia</taxon>
        <taxon>Curculionidae</taxon>
        <taxon>Dryophthorinae</taxon>
        <taxon>Rhynchophorus</taxon>
    </lineage>
</organism>
<evidence type="ECO:0000313" key="1">
    <source>
        <dbReference type="EMBL" id="KAF7283195.1"/>
    </source>
</evidence>
<dbReference type="EMBL" id="JAACXV010000128">
    <property type="protein sequence ID" value="KAF7283195.1"/>
    <property type="molecule type" value="Genomic_DNA"/>
</dbReference>
<comment type="caution">
    <text evidence="1">The sequence shown here is derived from an EMBL/GenBank/DDBJ whole genome shotgun (WGS) entry which is preliminary data.</text>
</comment>
<proteinExistence type="predicted"/>
<dbReference type="OrthoDB" id="6366902at2759"/>
<reference evidence="1" key="1">
    <citation type="submission" date="2020-08" db="EMBL/GenBank/DDBJ databases">
        <title>Genome sequencing and assembly of the red palm weevil Rhynchophorus ferrugineus.</title>
        <authorList>
            <person name="Dias G.B."/>
            <person name="Bergman C.M."/>
            <person name="Manee M."/>
        </authorList>
    </citation>
    <scope>NUCLEOTIDE SEQUENCE</scope>
    <source>
        <strain evidence="1">AA-2017</strain>
        <tissue evidence="1">Whole larva</tissue>
    </source>
</reference>
<dbReference type="AlphaFoldDB" id="A0A834ISK6"/>
<gene>
    <name evidence="1" type="ORF">GWI33_001165</name>
</gene>